<organism evidence="1 2">
    <name type="scientific">Spirosoma radiotolerans</name>
    <dbReference type="NCBI Taxonomy" id="1379870"/>
    <lineage>
        <taxon>Bacteria</taxon>
        <taxon>Pseudomonadati</taxon>
        <taxon>Bacteroidota</taxon>
        <taxon>Cytophagia</taxon>
        <taxon>Cytophagales</taxon>
        <taxon>Cytophagaceae</taxon>
        <taxon>Spirosoma</taxon>
    </lineage>
</organism>
<name>A0A0E3V8T9_9BACT</name>
<keyword evidence="2" id="KW-1185">Reference proteome</keyword>
<proteinExistence type="predicted"/>
<evidence type="ECO:0000313" key="1">
    <source>
        <dbReference type="EMBL" id="AKD57072.1"/>
    </source>
</evidence>
<evidence type="ECO:0008006" key="3">
    <source>
        <dbReference type="Google" id="ProtNLM"/>
    </source>
</evidence>
<dbReference type="Pfam" id="PF13585">
    <property type="entry name" value="CHU_C"/>
    <property type="match status" value="1"/>
</dbReference>
<dbReference type="Proteomes" id="UP000033054">
    <property type="component" value="Chromosome"/>
</dbReference>
<evidence type="ECO:0000313" key="2">
    <source>
        <dbReference type="Proteomes" id="UP000033054"/>
    </source>
</evidence>
<dbReference type="EMBL" id="CP010429">
    <property type="protein sequence ID" value="AKD57072.1"/>
    <property type="molecule type" value="Genomic_DNA"/>
</dbReference>
<sequence>MRILRLWLIGARVKAGGLAGFLVAFFILISFPIKSVFAQDPNNNYCVDPQGAATGGFTLDKSRVCVGTAIRVTGGIPTGMLNIGYIKEYDGKGIPANFELGPFQYTKPGSYTILQVGTINGTRALACKIVTVLPLDPIKFTVQACLGRRATVTIDPSTLGQYDSYIIRWGDGVADEKSRAEMQANPSHTYNSGASASPTITVEGVYGSIASPLCNGPQTSQPITLLAAATQPVITALTTTGDKAIEIKYQTSTGSSVQLYQKVNGTYTATGQKGSDVGTFTVQTDAKQVQCFQLVTQDACNSTASQKSDEVCSLVLDVKAVNKQNILTWKRYEGTLSATSQFRYYRVMRNNAPFGGTITNPFTSSYSDASTIDCGTQYCYSIAATISGAGQTIVTSAPICVNGINGDVPGDVGTALVSIEDGHPRLITTPPTEIGPTDSYTMIVSRASGSSGNFQPIATLDRKSTYTDESANPSAGSYCYQVTYQNSCGLQSKPSTPVCTVFLEAKSSTGIDWNTDSPFTPETVANYTLEVVDSLNGTKQEIQLGSNTHYEPDPNDPNLQSQRYRIIAVSDGGTISYSNYYTFRREARILIPDAFTPNGDGMNDEFLPKGIYVDQFIMNIYSRWGEVVYSTTNKSQGWDGKINGQNAATGQYMYRIELVDLTGLKTVRTGALLLIR</sequence>
<dbReference type="RefSeq" id="WP_046576613.1">
    <property type="nucleotide sequence ID" value="NZ_CP010429.1"/>
</dbReference>
<protein>
    <recommendedName>
        <fullName evidence="3">Gliding motility-associated C-terminal domain-containing protein</fullName>
    </recommendedName>
</protein>
<accession>A0A0E3V8T9</accession>
<dbReference type="AlphaFoldDB" id="A0A0E3V8T9"/>
<gene>
    <name evidence="1" type="ORF">SD10_21430</name>
</gene>
<dbReference type="STRING" id="1379870.SD10_21430"/>
<dbReference type="HOGENOM" id="CLU_402124_0_0_10"/>
<reference evidence="1 2" key="1">
    <citation type="journal article" date="2014" name="Curr. Microbiol.">
        <title>Spirosoma radiotolerans sp. nov., a gamma-radiation-resistant bacterium isolated from gamma ray-irradiated soil.</title>
        <authorList>
            <person name="Lee J.J."/>
            <person name="Srinivasan S."/>
            <person name="Lim S."/>
            <person name="Joe M."/>
            <person name="Im S."/>
            <person name="Bae S.I."/>
            <person name="Park K.R."/>
            <person name="Han J.H."/>
            <person name="Park S.H."/>
            <person name="Joo B.M."/>
            <person name="Park S.J."/>
            <person name="Kim M.K."/>
        </authorList>
    </citation>
    <scope>NUCLEOTIDE SEQUENCE [LARGE SCALE GENOMIC DNA]</scope>
    <source>
        <strain evidence="1 2">DG5A</strain>
    </source>
</reference>
<dbReference type="KEGG" id="srd:SD10_21430"/>
<dbReference type="NCBIfam" id="TIGR04131">
    <property type="entry name" value="Bac_Flav_CTERM"/>
    <property type="match status" value="1"/>
</dbReference>
<dbReference type="InterPro" id="IPR026341">
    <property type="entry name" value="T9SS_type_B"/>
</dbReference>
<dbReference type="PATRIC" id="fig|1379870.5.peg.4624"/>